<sequence precursor="true">MKLKKIFGIGSALLLMMFSQFSLAAGGSYASSVVLPTLYSKNFLETVNVPILGSPPATGRINNVSWTWNVAGWPQNLSVYLCQGDTSSCIDVSRTRRMSTAAFNNRSPAQPFLFALSVGNGNVMPIAGQAAQVIVNWE</sequence>
<keyword evidence="2" id="KW-0282">Flagellum</keyword>
<feature type="signal peptide" evidence="1">
    <location>
        <begin position="1"/>
        <end position="24"/>
    </location>
</feature>
<dbReference type="Proteomes" id="UP000092665">
    <property type="component" value="Unassembled WGS sequence"/>
</dbReference>
<reference evidence="3" key="1">
    <citation type="submission" date="2015-11" db="EMBL/GenBank/DDBJ databases">
        <authorList>
            <person name="Tobias N.J."/>
            <person name="Mishra B."/>
            <person name="Gupta D.K."/>
            <person name="Thines M."/>
            <person name="Stinear T.P."/>
            <person name="Bode H.B."/>
        </authorList>
    </citation>
    <scope>NUCLEOTIDE SEQUENCE [LARGE SCALE GENOMIC DNA]</scope>
    <source>
        <strain evidence="3">PB45.5</strain>
    </source>
</reference>
<dbReference type="PATRIC" id="fig|29488.15.peg.3883"/>
<accession>A0A1B8YEI0</accession>
<feature type="chain" id="PRO_5008619785" evidence="1">
    <location>
        <begin position="25"/>
        <end position="138"/>
    </location>
</feature>
<evidence type="ECO:0000313" key="2">
    <source>
        <dbReference type="EMBL" id="OCA53477.1"/>
    </source>
</evidence>
<dbReference type="Pfam" id="PF06366">
    <property type="entry name" value="FlhE"/>
    <property type="match status" value="1"/>
</dbReference>
<keyword evidence="3" id="KW-1185">Reference proteome</keyword>
<organism evidence="2 3">
    <name type="scientific">Photorhabdus namnaonensis</name>
    <dbReference type="NCBI Taxonomy" id="1851568"/>
    <lineage>
        <taxon>Bacteria</taxon>
        <taxon>Pseudomonadati</taxon>
        <taxon>Pseudomonadota</taxon>
        <taxon>Gammaproteobacteria</taxon>
        <taxon>Enterobacterales</taxon>
        <taxon>Morganellaceae</taxon>
        <taxon>Photorhabdus</taxon>
    </lineage>
</organism>
<dbReference type="InterPro" id="IPR009420">
    <property type="entry name" value="FlhE"/>
</dbReference>
<dbReference type="EMBL" id="LOIC01000082">
    <property type="protein sequence ID" value="OCA53477.1"/>
    <property type="molecule type" value="Genomic_DNA"/>
</dbReference>
<keyword evidence="1" id="KW-0732">Signal</keyword>
<dbReference type="AlphaFoldDB" id="A0A1B8YEI0"/>
<proteinExistence type="predicted"/>
<gene>
    <name evidence="2" type="ORF">Phpb_03533</name>
</gene>
<protein>
    <submittedName>
        <fullName evidence="2">Flagellar protein FlhE</fullName>
    </submittedName>
</protein>
<evidence type="ECO:0000313" key="3">
    <source>
        <dbReference type="Proteomes" id="UP000092665"/>
    </source>
</evidence>
<keyword evidence="2" id="KW-0966">Cell projection</keyword>
<keyword evidence="2" id="KW-0969">Cilium</keyword>
<dbReference type="RefSeq" id="WP_065391469.1">
    <property type="nucleotide sequence ID" value="NZ_CAWMQN010000082.1"/>
</dbReference>
<comment type="caution">
    <text evidence="2">The sequence shown here is derived from an EMBL/GenBank/DDBJ whole genome shotgun (WGS) entry which is preliminary data.</text>
</comment>
<evidence type="ECO:0000256" key="1">
    <source>
        <dbReference type="SAM" id="SignalP"/>
    </source>
</evidence>
<name>A0A1B8YEI0_9GAMM</name>